<dbReference type="Proteomes" id="UP001596353">
    <property type="component" value="Unassembled WGS sequence"/>
</dbReference>
<feature type="domain" description="EamA" evidence="7">
    <location>
        <begin position="156"/>
        <end position="283"/>
    </location>
</feature>
<feature type="transmembrane region" description="Helical" evidence="6">
    <location>
        <begin position="153"/>
        <end position="173"/>
    </location>
</feature>
<accession>A0ABW2B4U4</accession>
<dbReference type="InterPro" id="IPR037185">
    <property type="entry name" value="EmrE-like"/>
</dbReference>
<feature type="transmembrane region" description="Helical" evidence="6">
    <location>
        <begin position="241"/>
        <end position="261"/>
    </location>
</feature>
<evidence type="ECO:0000256" key="4">
    <source>
        <dbReference type="ARBA" id="ARBA00022989"/>
    </source>
</evidence>
<feature type="transmembrane region" description="Helical" evidence="6">
    <location>
        <begin position="212"/>
        <end position="229"/>
    </location>
</feature>
<comment type="subcellular location">
    <subcellularLocation>
        <location evidence="1">Membrane</location>
        <topology evidence="1">Multi-pass membrane protein</topology>
    </subcellularLocation>
</comment>
<dbReference type="InterPro" id="IPR000620">
    <property type="entry name" value="EamA_dom"/>
</dbReference>
<proteinExistence type="inferred from homology"/>
<feature type="transmembrane region" description="Helical" evidence="6">
    <location>
        <begin position="127"/>
        <end position="147"/>
    </location>
</feature>
<feature type="transmembrane region" description="Helical" evidence="6">
    <location>
        <begin position="37"/>
        <end position="58"/>
    </location>
</feature>
<evidence type="ECO:0000256" key="1">
    <source>
        <dbReference type="ARBA" id="ARBA00004141"/>
    </source>
</evidence>
<gene>
    <name evidence="8" type="ORF">ACFQFQ_16675</name>
</gene>
<comment type="caution">
    <text evidence="8">The sequence shown here is derived from an EMBL/GenBank/DDBJ whole genome shotgun (WGS) entry which is preliminary data.</text>
</comment>
<organism evidence="8 9">
    <name type="scientific">Sulfitobacter porphyrae</name>
    <dbReference type="NCBI Taxonomy" id="1246864"/>
    <lineage>
        <taxon>Bacteria</taxon>
        <taxon>Pseudomonadati</taxon>
        <taxon>Pseudomonadota</taxon>
        <taxon>Alphaproteobacteria</taxon>
        <taxon>Rhodobacterales</taxon>
        <taxon>Roseobacteraceae</taxon>
        <taxon>Sulfitobacter</taxon>
    </lineage>
</organism>
<keyword evidence="4 6" id="KW-1133">Transmembrane helix</keyword>
<reference evidence="9" key="1">
    <citation type="journal article" date="2019" name="Int. J. Syst. Evol. Microbiol.">
        <title>The Global Catalogue of Microorganisms (GCM) 10K type strain sequencing project: providing services to taxonomists for standard genome sequencing and annotation.</title>
        <authorList>
            <consortium name="The Broad Institute Genomics Platform"/>
            <consortium name="The Broad Institute Genome Sequencing Center for Infectious Disease"/>
            <person name="Wu L."/>
            <person name="Ma J."/>
        </authorList>
    </citation>
    <scope>NUCLEOTIDE SEQUENCE [LARGE SCALE GENOMIC DNA]</scope>
    <source>
        <strain evidence="9">CCUG 66188</strain>
    </source>
</reference>
<dbReference type="Pfam" id="PF00892">
    <property type="entry name" value="EamA"/>
    <property type="match status" value="2"/>
</dbReference>
<evidence type="ECO:0000313" key="9">
    <source>
        <dbReference type="Proteomes" id="UP001596353"/>
    </source>
</evidence>
<feature type="transmembrane region" description="Helical" evidence="6">
    <location>
        <begin position="96"/>
        <end position="115"/>
    </location>
</feature>
<feature type="transmembrane region" description="Helical" evidence="6">
    <location>
        <begin position="7"/>
        <end position="31"/>
    </location>
</feature>
<feature type="transmembrane region" description="Helical" evidence="6">
    <location>
        <begin position="70"/>
        <end position="90"/>
    </location>
</feature>
<dbReference type="EMBL" id="JBHSWG010000001">
    <property type="protein sequence ID" value="MFC6760759.1"/>
    <property type="molecule type" value="Genomic_DNA"/>
</dbReference>
<evidence type="ECO:0000256" key="6">
    <source>
        <dbReference type="SAM" id="Phobius"/>
    </source>
</evidence>
<feature type="transmembrane region" description="Helical" evidence="6">
    <location>
        <begin position="267"/>
        <end position="286"/>
    </location>
</feature>
<evidence type="ECO:0000256" key="3">
    <source>
        <dbReference type="ARBA" id="ARBA00022692"/>
    </source>
</evidence>
<dbReference type="SUPFAM" id="SSF103481">
    <property type="entry name" value="Multidrug resistance efflux transporter EmrE"/>
    <property type="match status" value="2"/>
</dbReference>
<feature type="transmembrane region" description="Helical" evidence="6">
    <location>
        <begin position="185"/>
        <end position="206"/>
    </location>
</feature>
<name>A0ABW2B4U4_9RHOB</name>
<evidence type="ECO:0000313" key="8">
    <source>
        <dbReference type="EMBL" id="MFC6760759.1"/>
    </source>
</evidence>
<evidence type="ECO:0000259" key="7">
    <source>
        <dbReference type="Pfam" id="PF00892"/>
    </source>
</evidence>
<keyword evidence="9" id="KW-1185">Reference proteome</keyword>
<keyword evidence="5 6" id="KW-0472">Membrane</keyword>
<sequence>MPPSPDYLPAILWVLLSTFIWTLIFAAGKLAGGNIGVFQLTLFRYIGALLTLLCLIPFKGGATALRSKQPLVHLARAVSGCGAAVAITWASANMPLIDATAIGMSYGVLAILLGTTVLKETVSRQHWFAVGVSLIGVAIIMFSKGAFQGGLSVLPALIALTSAALFALEGILISVLGRSERAFTVMIYVTFFGFCLMLIPALIAWQSVSLKTAILCLLLGPMGVAGQYCTIRGYRSAPLSVVAPVDYAWLVFSAVLGILVFNEIPDAATWIGCFGIMLGGILLARLGSKG</sequence>
<protein>
    <submittedName>
        <fullName evidence="8">DMT family transporter</fullName>
    </submittedName>
</protein>
<feature type="domain" description="EamA" evidence="7">
    <location>
        <begin position="9"/>
        <end position="141"/>
    </location>
</feature>
<keyword evidence="3 6" id="KW-0812">Transmembrane</keyword>
<dbReference type="PANTHER" id="PTHR22911">
    <property type="entry name" value="ACYL-MALONYL CONDENSING ENZYME-RELATED"/>
    <property type="match status" value="1"/>
</dbReference>
<evidence type="ECO:0000256" key="5">
    <source>
        <dbReference type="ARBA" id="ARBA00023136"/>
    </source>
</evidence>
<comment type="similarity">
    <text evidence="2">Belongs to the drug/metabolite transporter (DMT) superfamily. 10 TMS drug/metabolite exporter (DME) (TC 2.A.7.3) family.</text>
</comment>
<evidence type="ECO:0000256" key="2">
    <source>
        <dbReference type="ARBA" id="ARBA00009853"/>
    </source>
</evidence>
<dbReference type="PANTHER" id="PTHR22911:SF6">
    <property type="entry name" value="SOLUTE CARRIER FAMILY 35 MEMBER G1"/>
    <property type="match status" value="1"/>
</dbReference>